<dbReference type="Proteomes" id="UP000185207">
    <property type="component" value="Unassembled WGS sequence"/>
</dbReference>
<keyword evidence="2" id="KW-1185">Reference proteome</keyword>
<evidence type="ECO:0008006" key="3">
    <source>
        <dbReference type="Google" id="ProtNLM"/>
    </source>
</evidence>
<evidence type="ECO:0000313" key="2">
    <source>
        <dbReference type="Proteomes" id="UP000185207"/>
    </source>
</evidence>
<dbReference type="EMBL" id="FSRK01000001">
    <property type="protein sequence ID" value="SIN99719.1"/>
    <property type="molecule type" value="Genomic_DNA"/>
</dbReference>
<evidence type="ECO:0000313" key="1">
    <source>
        <dbReference type="EMBL" id="SIN99719.1"/>
    </source>
</evidence>
<name>A0A1N6FWN9_9FLAO</name>
<protein>
    <recommendedName>
        <fullName evidence="3">Prevent-host-death protein</fullName>
    </recommendedName>
</protein>
<proteinExistence type="predicted"/>
<organism evidence="1 2">
    <name type="scientific">Epilithonimonas zeae</name>
    <dbReference type="NCBI Taxonomy" id="1416779"/>
    <lineage>
        <taxon>Bacteria</taxon>
        <taxon>Pseudomonadati</taxon>
        <taxon>Bacteroidota</taxon>
        <taxon>Flavobacteriia</taxon>
        <taxon>Flavobacteriales</taxon>
        <taxon>Weeksellaceae</taxon>
        <taxon>Chryseobacterium group</taxon>
        <taxon>Epilithonimonas</taxon>
    </lineage>
</organism>
<dbReference type="RefSeq" id="WP_074234316.1">
    <property type="nucleotide sequence ID" value="NZ_FSRK01000001.1"/>
</dbReference>
<sequence length="116" mass="13792">MKFTVEITRPEKRSNLGYKTIYFTAFKINIIERYSSKGSFNFHHIIVKLRTVEDEIINTKTGAGRIKIEESDFPTYGRLVKALTSYEFRNKLIDRSKTEDEFVNFILSRMAWHYQL</sequence>
<dbReference type="AlphaFoldDB" id="A0A1N6FWN9"/>
<accession>A0A1N6FWN9</accession>
<dbReference type="OrthoDB" id="1266472at2"/>
<reference evidence="2" key="1">
    <citation type="submission" date="2016-11" db="EMBL/GenBank/DDBJ databases">
        <authorList>
            <person name="Varghese N."/>
            <person name="Submissions S."/>
        </authorList>
    </citation>
    <scope>NUCLEOTIDE SEQUENCE [LARGE SCALE GENOMIC DNA]</scope>
    <source>
        <strain evidence="2">DSM 27623</strain>
    </source>
</reference>
<gene>
    <name evidence="1" type="ORF">SAMN05444409_1523</name>
</gene>